<accession>A0A6A7AU66</accession>
<dbReference type="Proteomes" id="UP000799423">
    <property type="component" value="Unassembled WGS sequence"/>
</dbReference>
<evidence type="ECO:0000313" key="2">
    <source>
        <dbReference type="EMBL" id="KAF2846826.1"/>
    </source>
</evidence>
<sequence>MKASIIISSAIFLLGASANVKEAVAPGLDTREAGLEMRQAKCQGDTTKQGVIAAILPEERVSISWAGAQVKSIALSIKFVLLITTFLALNA</sequence>
<name>A0A6A7AU66_9PLEO</name>
<reference evidence="2" key="1">
    <citation type="submission" date="2020-01" db="EMBL/GenBank/DDBJ databases">
        <authorList>
            <consortium name="DOE Joint Genome Institute"/>
            <person name="Haridas S."/>
            <person name="Albert R."/>
            <person name="Binder M."/>
            <person name="Bloem J."/>
            <person name="Labutti K."/>
            <person name="Salamov A."/>
            <person name="Andreopoulos B."/>
            <person name="Baker S.E."/>
            <person name="Barry K."/>
            <person name="Bills G."/>
            <person name="Bluhm B.H."/>
            <person name="Cannon C."/>
            <person name="Castanera R."/>
            <person name="Culley D.E."/>
            <person name="Daum C."/>
            <person name="Ezra D."/>
            <person name="Gonzalez J.B."/>
            <person name="Henrissat B."/>
            <person name="Kuo A."/>
            <person name="Liang C."/>
            <person name="Lipzen A."/>
            <person name="Lutzoni F."/>
            <person name="Magnuson J."/>
            <person name="Mondo S."/>
            <person name="Nolan M."/>
            <person name="Ohm R."/>
            <person name="Pangilinan J."/>
            <person name="Park H.-J."/>
            <person name="Ramirez L."/>
            <person name="Alfaro M."/>
            <person name="Sun H."/>
            <person name="Tritt A."/>
            <person name="Yoshinaga Y."/>
            <person name="Zwiers L.-H."/>
            <person name="Turgeon B.G."/>
            <person name="Goodwin S.B."/>
            <person name="Spatafora J.W."/>
            <person name="Crous P.W."/>
            <person name="Grigoriev I.V."/>
        </authorList>
    </citation>
    <scope>NUCLEOTIDE SEQUENCE</scope>
    <source>
        <strain evidence="2">IPT5</strain>
    </source>
</reference>
<gene>
    <name evidence="2" type="ORF">T440DRAFT_521426</name>
</gene>
<feature type="chain" id="PRO_5025687021" evidence="1">
    <location>
        <begin position="19"/>
        <end position="91"/>
    </location>
</feature>
<keyword evidence="1" id="KW-0732">Signal</keyword>
<dbReference type="AlphaFoldDB" id="A0A6A7AU66"/>
<feature type="signal peptide" evidence="1">
    <location>
        <begin position="1"/>
        <end position="18"/>
    </location>
</feature>
<evidence type="ECO:0000313" key="3">
    <source>
        <dbReference type="Proteomes" id="UP000799423"/>
    </source>
</evidence>
<proteinExistence type="predicted"/>
<organism evidence="2 3">
    <name type="scientific">Plenodomus tracheiphilus IPT5</name>
    <dbReference type="NCBI Taxonomy" id="1408161"/>
    <lineage>
        <taxon>Eukaryota</taxon>
        <taxon>Fungi</taxon>
        <taxon>Dikarya</taxon>
        <taxon>Ascomycota</taxon>
        <taxon>Pezizomycotina</taxon>
        <taxon>Dothideomycetes</taxon>
        <taxon>Pleosporomycetidae</taxon>
        <taxon>Pleosporales</taxon>
        <taxon>Pleosporineae</taxon>
        <taxon>Leptosphaeriaceae</taxon>
        <taxon>Plenodomus</taxon>
    </lineage>
</organism>
<protein>
    <submittedName>
        <fullName evidence="2">Uncharacterized protein</fullName>
    </submittedName>
</protein>
<keyword evidence="3" id="KW-1185">Reference proteome</keyword>
<dbReference type="EMBL" id="MU006331">
    <property type="protein sequence ID" value="KAF2846826.1"/>
    <property type="molecule type" value="Genomic_DNA"/>
</dbReference>
<evidence type="ECO:0000256" key="1">
    <source>
        <dbReference type="SAM" id="SignalP"/>
    </source>
</evidence>